<dbReference type="AlphaFoldDB" id="A0A1C4Y7S3"/>
<protein>
    <recommendedName>
        <fullName evidence="3">Tetratricopeptide repeat-containing protein</fullName>
    </recommendedName>
</protein>
<sequence>MDDQPTPDPTMTRIIEAVQLGQAGDPAEARHRLTALWDEIGATGDALHRCTLAHYLADLQETPEVEVVWDERALAAATDLTDERAQQHHHALQVRAFLPSLHLNLADVHRRLRDPDRARAHLDTARSLAAHLPTDQYGDLVRAGIQHVDQALAVGSTRRLDSDPTAAG</sequence>
<evidence type="ECO:0000313" key="1">
    <source>
        <dbReference type="EMBL" id="SCF16782.1"/>
    </source>
</evidence>
<evidence type="ECO:0008006" key="3">
    <source>
        <dbReference type="Google" id="ProtNLM"/>
    </source>
</evidence>
<dbReference type="RefSeq" id="WP_088989615.1">
    <property type="nucleotide sequence ID" value="NZ_LT607409.1"/>
</dbReference>
<accession>A0A1C4Y7S3</accession>
<evidence type="ECO:0000313" key="2">
    <source>
        <dbReference type="Proteomes" id="UP000198224"/>
    </source>
</evidence>
<reference evidence="2" key="1">
    <citation type="submission" date="2016-06" db="EMBL/GenBank/DDBJ databases">
        <authorList>
            <person name="Varghese N."/>
            <person name="Submissions Spin"/>
        </authorList>
    </citation>
    <scope>NUCLEOTIDE SEQUENCE [LARGE SCALE GENOMIC DNA]</scope>
    <source>
        <strain evidence="2">DSM 45160</strain>
    </source>
</reference>
<gene>
    <name evidence="1" type="ORF">GA0070612_4396</name>
</gene>
<keyword evidence="2" id="KW-1185">Reference proteome</keyword>
<dbReference type="Gene3D" id="1.25.40.10">
    <property type="entry name" value="Tetratricopeptide repeat domain"/>
    <property type="match status" value="1"/>
</dbReference>
<dbReference type="Proteomes" id="UP000198224">
    <property type="component" value="Chromosome I"/>
</dbReference>
<dbReference type="InterPro" id="IPR011990">
    <property type="entry name" value="TPR-like_helical_dom_sf"/>
</dbReference>
<proteinExistence type="predicted"/>
<dbReference type="EMBL" id="LT607409">
    <property type="protein sequence ID" value="SCF16782.1"/>
    <property type="molecule type" value="Genomic_DNA"/>
</dbReference>
<name>A0A1C4Y7S3_9ACTN</name>
<organism evidence="1 2">
    <name type="scientific">Micromonospora chokoriensis</name>
    <dbReference type="NCBI Taxonomy" id="356851"/>
    <lineage>
        <taxon>Bacteria</taxon>
        <taxon>Bacillati</taxon>
        <taxon>Actinomycetota</taxon>
        <taxon>Actinomycetes</taxon>
        <taxon>Micromonosporales</taxon>
        <taxon>Micromonosporaceae</taxon>
        <taxon>Micromonospora</taxon>
    </lineage>
</organism>